<organism evidence="3 4">
    <name type="scientific">Streptomyces cacaoi</name>
    <dbReference type="NCBI Taxonomy" id="1898"/>
    <lineage>
        <taxon>Bacteria</taxon>
        <taxon>Bacillati</taxon>
        <taxon>Actinomycetota</taxon>
        <taxon>Actinomycetes</taxon>
        <taxon>Kitasatosporales</taxon>
        <taxon>Streptomycetaceae</taxon>
        <taxon>Streptomyces</taxon>
    </lineage>
</organism>
<dbReference type="InterPro" id="IPR050266">
    <property type="entry name" value="AB_hydrolase_sf"/>
</dbReference>
<proteinExistence type="predicted"/>
<comment type="caution">
    <text evidence="3">The sequence shown here is derived from an EMBL/GenBank/DDBJ whole genome shotgun (WGS) entry which is preliminary data.</text>
</comment>
<keyword evidence="4" id="KW-1185">Reference proteome</keyword>
<reference evidence="3 4" key="1">
    <citation type="submission" date="2019-06" db="EMBL/GenBank/DDBJ databases">
        <title>Whole genome shotgun sequence of Streptomyces cacaoi subsp. cacaoi NBRC 12748.</title>
        <authorList>
            <person name="Hosoyama A."/>
            <person name="Uohara A."/>
            <person name="Ohji S."/>
            <person name="Ichikawa N."/>
        </authorList>
    </citation>
    <scope>NUCLEOTIDE SEQUENCE [LARGE SCALE GENOMIC DNA]</scope>
    <source>
        <strain evidence="3 4">NBRC 12748</strain>
    </source>
</reference>
<gene>
    <name evidence="3" type="ORF">SCA03_36030</name>
</gene>
<dbReference type="PANTHER" id="PTHR43798:SF31">
    <property type="entry name" value="AB HYDROLASE SUPERFAMILY PROTEIN YCLE"/>
    <property type="match status" value="1"/>
</dbReference>
<dbReference type="AlphaFoldDB" id="A0A4Y3R0N8"/>
<protein>
    <submittedName>
        <fullName evidence="3">Lysophospholipase</fullName>
    </submittedName>
</protein>
<dbReference type="Proteomes" id="UP000319210">
    <property type="component" value="Unassembled WGS sequence"/>
</dbReference>
<dbReference type="Gene3D" id="3.40.50.1820">
    <property type="entry name" value="alpha/beta hydrolase"/>
    <property type="match status" value="1"/>
</dbReference>
<evidence type="ECO:0000259" key="2">
    <source>
        <dbReference type="Pfam" id="PF12697"/>
    </source>
</evidence>
<dbReference type="GO" id="GO:0016020">
    <property type="term" value="C:membrane"/>
    <property type="evidence" value="ECO:0007669"/>
    <property type="project" value="TreeGrafter"/>
</dbReference>
<dbReference type="PRINTS" id="PR00111">
    <property type="entry name" value="ABHYDROLASE"/>
</dbReference>
<dbReference type="InterPro" id="IPR000073">
    <property type="entry name" value="AB_hydrolase_1"/>
</dbReference>
<name>A0A4Y3R0N8_STRCI</name>
<evidence type="ECO:0000313" key="3">
    <source>
        <dbReference type="EMBL" id="GEB51052.1"/>
    </source>
</evidence>
<feature type="domain" description="AB hydrolase-1" evidence="2">
    <location>
        <begin position="18"/>
        <end position="245"/>
    </location>
</feature>
<sequence>MSLPGLRVFDSRETAAAVVMVHGIRVSSSMWLPHARRLAPDFRVSAPDLPGHGTLHGRTFTLAAAVDALDAVVTEAHTATGRRPLVVGMSLGGFVAMAHAAAHPDHVRGLLVCGSTARARGWKALAYTAAARIDERRSEEHSAAVNARLFRRHATPECAEAVIAGGFARHAFGEAVQELRRVDFLSLVARLRTPTWFVNGRCDLLFRLEEQAFLRVVRGASTPAHLAHAPGGHLFPLQDPDGFTDLVRNAHARLFVT</sequence>
<keyword evidence="1" id="KW-0378">Hydrolase</keyword>
<accession>A0A4Y3R0N8</accession>
<dbReference type="GO" id="GO:0016787">
    <property type="term" value="F:hydrolase activity"/>
    <property type="evidence" value="ECO:0007669"/>
    <property type="project" value="UniProtKB-KW"/>
</dbReference>
<dbReference type="EMBL" id="BJMM01000017">
    <property type="protein sequence ID" value="GEB51052.1"/>
    <property type="molecule type" value="Genomic_DNA"/>
</dbReference>
<dbReference type="PANTHER" id="PTHR43798">
    <property type="entry name" value="MONOACYLGLYCEROL LIPASE"/>
    <property type="match status" value="1"/>
</dbReference>
<dbReference type="InterPro" id="IPR029058">
    <property type="entry name" value="AB_hydrolase_fold"/>
</dbReference>
<dbReference type="RefSeq" id="WP_086814046.1">
    <property type="nucleotide sequence ID" value="NZ_BJMM01000017.1"/>
</dbReference>
<dbReference type="SUPFAM" id="SSF53474">
    <property type="entry name" value="alpha/beta-Hydrolases"/>
    <property type="match status" value="1"/>
</dbReference>
<evidence type="ECO:0000313" key="4">
    <source>
        <dbReference type="Proteomes" id="UP000319210"/>
    </source>
</evidence>
<evidence type="ECO:0000256" key="1">
    <source>
        <dbReference type="ARBA" id="ARBA00022801"/>
    </source>
</evidence>
<dbReference type="OrthoDB" id="5495375at2"/>
<dbReference type="Pfam" id="PF12697">
    <property type="entry name" value="Abhydrolase_6"/>
    <property type="match status" value="1"/>
</dbReference>